<name>A0ABS2CKB3_9MICO</name>
<dbReference type="InterPro" id="IPR039422">
    <property type="entry name" value="MarR/SlyA-like"/>
</dbReference>
<dbReference type="RefSeq" id="WP_204130796.1">
    <property type="nucleotide sequence ID" value="NZ_JAFDVD010000008.1"/>
</dbReference>
<dbReference type="Proteomes" id="UP001430172">
    <property type="component" value="Unassembled WGS sequence"/>
</dbReference>
<dbReference type="PANTHER" id="PTHR33164:SF64">
    <property type="entry name" value="TRANSCRIPTIONAL REGULATOR SLYA"/>
    <property type="match status" value="1"/>
</dbReference>
<gene>
    <name evidence="5" type="ORF">JQN70_08005</name>
</gene>
<keyword evidence="6" id="KW-1185">Reference proteome</keyword>
<evidence type="ECO:0000259" key="4">
    <source>
        <dbReference type="PROSITE" id="PS50995"/>
    </source>
</evidence>
<feature type="domain" description="HTH marR-type" evidence="4">
    <location>
        <begin position="62"/>
        <end position="195"/>
    </location>
</feature>
<keyword evidence="2" id="KW-0238">DNA-binding</keyword>
<dbReference type="PANTHER" id="PTHR33164">
    <property type="entry name" value="TRANSCRIPTIONAL REGULATOR, MARR FAMILY"/>
    <property type="match status" value="1"/>
</dbReference>
<dbReference type="SMART" id="SM00347">
    <property type="entry name" value="HTH_MARR"/>
    <property type="match status" value="1"/>
</dbReference>
<keyword evidence="1" id="KW-0805">Transcription regulation</keyword>
<protein>
    <submittedName>
        <fullName evidence="5">MarR family transcriptional regulator</fullName>
    </submittedName>
</protein>
<organism evidence="5 6">
    <name type="scientific">Phycicoccus sonneratiae</name>
    <dbReference type="NCBI Taxonomy" id="2807628"/>
    <lineage>
        <taxon>Bacteria</taxon>
        <taxon>Bacillati</taxon>
        <taxon>Actinomycetota</taxon>
        <taxon>Actinomycetes</taxon>
        <taxon>Micrococcales</taxon>
        <taxon>Intrasporangiaceae</taxon>
        <taxon>Phycicoccus</taxon>
    </lineage>
</organism>
<dbReference type="InterPro" id="IPR000835">
    <property type="entry name" value="HTH_MarR-typ"/>
</dbReference>
<evidence type="ECO:0000313" key="5">
    <source>
        <dbReference type="EMBL" id="MBM6400324.1"/>
    </source>
</evidence>
<accession>A0ABS2CKB3</accession>
<dbReference type="PROSITE" id="PS50995">
    <property type="entry name" value="HTH_MARR_2"/>
    <property type="match status" value="1"/>
</dbReference>
<dbReference type="InterPro" id="IPR036388">
    <property type="entry name" value="WH-like_DNA-bd_sf"/>
</dbReference>
<dbReference type="SUPFAM" id="SSF46785">
    <property type="entry name" value="Winged helix' DNA-binding domain"/>
    <property type="match status" value="1"/>
</dbReference>
<dbReference type="Gene3D" id="1.10.10.10">
    <property type="entry name" value="Winged helix-like DNA-binding domain superfamily/Winged helix DNA-binding domain"/>
    <property type="match status" value="1"/>
</dbReference>
<evidence type="ECO:0000313" key="6">
    <source>
        <dbReference type="Proteomes" id="UP001430172"/>
    </source>
</evidence>
<proteinExistence type="predicted"/>
<dbReference type="EMBL" id="JAFDVD010000008">
    <property type="protein sequence ID" value="MBM6400324.1"/>
    <property type="molecule type" value="Genomic_DNA"/>
</dbReference>
<comment type="caution">
    <text evidence="5">The sequence shown here is derived from an EMBL/GenBank/DDBJ whole genome shotgun (WGS) entry which is preliminary data.</text>
</comment>
<keyword evidence="3" id="KW-0804">Transcription</keyword>
<evidence type="ECO:0000256" key="1">
    <source>
        <dbReference type="ARBA" id="ARBA00023015"/>
    </source>
</evidence>
<sequence>MRTENPMPPGRRSPTWLRRRGIPADEAADHSPWLRLHEHLAVRHGIRADLPRRWERPEAHDPLNLPALLRQASAQVDRDVARTVAPLAPGLTPEGVDALRRLRDKPSAGVHLAEYLNRSEPQVSRLLSRLTGLGLVQREPGWRDLRTRRTELTETGRRVLATVEAALADRAGEWREGLDVAEVDALGRLLHTFADAPLRRPRRAPRYAPPRRWSPQLEHPVVEAAEAGDGQVVRIALDDPPRSA</sequence>
<reference evidence="5" key="1">
    <citation type="submission" date="2021-02" db="EMBL/GenBank/DDBJ databases">
        <title>Phycicoccus sp. MQZ13P-5T, whole genome shotgun sequence.</title>
        <authorList>
            <person name="Tuo L."/>
        </authorList>
    </citation>
    <scope>NUCLEOTIDE SEQUENCE</scope>
    <source>
        <strain evidence="5">MQZ13P-5</strain>
    </source>
</reference>
<dbReference type="InterPro" id="IPR036390">
    <property type="entry name" value="WH_DNA-bd_sf"/>
</dbReference>
<evidence type="ECO:0000256" key="3">
    <source>
        <dbReference type="ARBA" id="ARBA00023163"/>
    </source>
</evidence>
<evidence type="ECO:0000256" key="2">
    <source>
        <dbReference type="ARBA" id="ARBA00023125"/>
    </source>
</evidence>